<evidence type="ECO:0000256" key="1">
    <source>
        <dbReference type="SAM" id="Coils"/>
    </source>
</evidence>
<dbReference type="OrthoDB" id="5949813at2"/>
<feature type="coiled-coil region" evidence="1">
    <location>
        <begin position="157"/>
        <end position="218"/>
    </location>
</feature>
<sequence length="265" mass="29089">MRHASLLLLTLALAPVLAQAGDHEKGINLSSDQCGFSTPFDVRINAAGLELTRKDDRPRTVFMHDGALRVDGQPVQVSQADAERLRGIEATSRQMLPQIDLIARESVGISFDALAGAMEVVTGNTRKTKQLEGYRKRALAHLDQTLARGVWEQAAFEKQFEAEIEQAAEEMAGAMTRGVLWTVFTGGAGRMERRADKLEEALDARIEARSKVLEAQAQALCGKVQTLDSLQRALDVRVQGQRLELMKLQAPKTDGEDAGQRLTSR</sequence>
<name>A0A4Q1JVZ8_9GAMM</name>
<accession>A0A4Q1JVZ8</accession>
<gene>
    <name evidence="3" type="ORF">EPA99_09610</name>
</gene>
<dbReference type="EMBL" id="SAWZ01000004">
    <property type="protein sequence ID" value="RXR06085.1"/>
    <property type="molecule type" value="Genomic_DNA"/>
</dbReference>
<proteinExistence type="predicted"/>
<feature type="chain" id="PRO_5020815628" evidence="2">
    <location>
        <begin position="21"/>
        <end position="265"/>
    </location>
</feature>
<dbReference type="Proteomes" id="UP000289784">
    <property type="component" value="Unassembled WGS sequence"/>
</dbReference>
<protein>
    <submittedName>
        <fullName evidence="3">DUF2884 family protein</fullName>
    </submittedName>
</protein>
<organism evidence="3 4">
    <name type="scientific">Pseudoxanthomonas composti</name>
    <dbReference type="NCBI Taxonomy" id="2137479"/>
    <lineage>
        <taxon>Bacteria</taxon>
        <taxon>Pseudomonadati</taxon>
        <taxon>Pseudomonadota</taxon>
        <taxon>Gammaproteobacteria</taxon>
        <taxon>Lysobacterales</taxon>
        <taxon>Lysobacteraceae</taxon>
        <taxon>Pseudoxanthomonas</taxon>
    </lineage>
</organism>
<keyword evidence="1" id="KW-0175">Coiled coil</keyword>
<dbReference type="AlphaFoldDB" id="A0A4Q1JVZ8"/>
<evidence type="ECO:0000256" key="2">
    <source>
        <dbReference type="SAM" id="SignalP"/>
    </source>
</evidence>
<dbReference type="InterPro" id="IPR021307">
    <property type="entry name" value="DUF2884"/>
</dbReference>
<evidence type="ECO:0000313" key="4">
    <source>
        <dbReference type="Proteomes" id="UP000289784"/>
    </source>
</evidence>
<evidence type="ECO:0000313" key="3">
    <source>
        <dbReference type="EMBL" id="RXR06085.1"/>
    </source>
</evidence>
<feature type="signal peptide" evidence="2">
    <location>
        <begin position="1"/>
        <end position="20"/>
    </location>
</feature>
<dbReference type="Pfam" id="PF11101">
    <property type="entry name" value="DUF2884"/>
    <property type="match status" value="1"/>
</dbReference>
<comment type="caution">
    <text evidence="3">The sequence shown here is derived from an EMBL/GenBank/DDBJ whole genome shotgun (WGS) entry which is preliminary data.</text>
</comment>
<reference evidence="3 4" key="1">
    <citation type="submission" date="2019-01" db="EMBL/GenBank/DDBJ databases">
        <title>Pseudoxanthomonas composti sp. nov., isolated from compost.</title>
        <authorList>
            <person name="Yang G."/>
        </authorList>
    </citation>
    <scope>NUCLEOTIDE SEQUENCE [LARGE SCALE GENOMIC DNA]</scope>
    <source>
        <strain evidence="3 4">GSS15</strain>
    </source>
</reference>
<keyword evidence="2" id="KW-0732">Signal</keyword>
<keyword evidence="4" id="KW-1185">Reference proteome</keyword>
<dbReference type="RefSeq" id="WP_129470997.1">
    <property type="nucleotide sequence ID" value="NZ_SAWZ01000004.1"/>
</dbReference>